<evidence type="ECO:0000256" key="2">
    <source>
        <dbReference type="SAM" id="Phobius"/>
    </source>
</evidence>
<dbReference type="InParanoid" id="A0A165DCE7"/>
<evidence type="ECO:0000313" key="4">
    <source>
        <dbReference type="Proteomes" id="UP000076842"/>
    </source>
</evidence>
<organism evidence="3 4">
    <name type="scientific">Calocera cornea HHB12733</name>
    <dbReference type="NCBI Taxonomy" id="1353952"/>
    <lineage>
        <taxon>Eukaryota</taxon>
        <taxon>Fungi</taxon>
        <taxon>Dikarya</taxon>
        <taxon>Basidiomycota</taxon>
        <taxon>Agaricomycotina</taxon>
        <taxon>Dacrymycetes</taxon>
        <taxon>Dacrymycetales</taxon>
        <taxon>Dacrymycetaceae</taxon>
        <taxon>Calocera</taxon>
    </lineage>
</organism>
<keyword evidence="2" id="KW-1133">Transmembrane helix</keyword>
<accession>A0A165DCE7</accession>
<sequence length="174" mass="18934">MASARSSSFGRMIQHTNTHKGRGIPAGRAAKPCTYPADPALRALRLLSPARHTRHTRDARAQNPRGGCLFLFCPPSRPGALGASHTFEHPLSPKQYCICPPALAIVSPFLPLPLSLPLPVARPLQAVARRRCLLSPPDATLHTLQNRTRLGSFRFVLAVLCFYSIYLVVLPVGS</sequence>
<feature type="region of interest" description="Disordered" evidence="1">
    <location>
        <begin position="1"/>
        <end position="27"/>
    </location>
</feature>
<dbReference type="EMBL" id="KV424064">
    <property type="protein sequence ID" value="KZT52500.1"/>
    <property type="molecule type" value="Genomic_DNA"/>
</dbReference>
<dbReference type="AlphaFoldDB" id="A0A165DCE7"/>
<proteinExistence type="predicted"/>
<gene>
    <name evidence="3" type="ORF">CALCODRAFT_87776</name>
</gene>
<reference evidence="3 4" key="1">
    <citation type="journal article" date="2016" name="Mol. Biol. Evol.">
        <title>Comparative Genomics of Early-Diverging Mushroom-Forming Fungi Provides Insights into the Origins of Lignocellulose Decay Capabilities.</title>
        <authorList>
            <person name="Nagy L.G."/>
            <person name="Riley R."/>
            <person name="Tritt A."/>
            <person name="Adam C."/>
            <person name="Daum C."/>
            <person name="Floudas D."/>
            <person name="Sun H."/>
            <person name="Yadav J.S."/>
            <person name="Pangilinan J."/>
            <person name="Larsson K.H."/>
            <person name="Matsuura K."/>
            <person name="Barry K."/>
            <person name="Labutti K."/>
            <person name="Kuo R."/>
            <person name="Ohm R.A."/>
            <person name="Bhattacharya S.S."/>
            <person name="Shirouzu T."/>
            <person name="Yoshinaga Y."/>
            <person name="Martin F.M."/>
            <person name="Grigoriev I.V."/>
            <person name="Hibbett D.S."/>
        </authorList>
    </citation>
    <scope>NUCLEOTIDE SEQUENCE [LARGE SCALE GENOMIC DNA]</scope>
    <source>
        <strain evidence="3 4">HHB12733</strain>
    </source>
</reference>
<keyword evidence="2" id="KW-0472">Membrane</keyword>
<evidence type="ECO:0000313" key="3">
    <source>
        <dbReference type="EMBL" id="KZT52500.1"/>
    </source>
</evidence>
<keyword evidence="2" id="KW-0812">Transmembrane</keyword>
<feature type="transmembrane region" description="Helical" evidence="2">
    <location>
        <begin position="155"/>
        <end position="173"/>
    </location>
</feature>
<keyword evidence="4" id="KW-1185">Reference proteome</keyword>
<name>A0A165DCE7_9BASI</name>
<dbReference type="Proteomes" id="UP000076842">
    <property type="component" value="Unassembled WGS sequence"/>
</dbReference>
<protein>
    <submittedName>
        <fullName evidence="3">Uncharacterized protein</fullName>
    </submittedName>
</protein>
<evidence type="ECO:0000256" key="1">
    <source>
        <dbReference type="SAM" id="MobiDB-lite"/>
    </source>
</evidence>